<dbReference type="PANTHER" id="PTHR43380:SF11">
    <property type="entry name" value="2-OXOISOVALERATE DEHYDROGENASE SUBUNIT ALPHA 2, MITOCHONDRIAL"/>
    <property type="match status" value="1"/>
</dbReference>
<dbReference type="GO" id="GO:0016624">
    <property type="term" value="F:oxidoreductase activity, acting on the aldehyde or oxo group of donors, disulfide as acceptor"/>
    <property type="evidence" value="ECO:0007669"/>
    <property type="project" value="InterPro"/>
</dbReference>
<name>A0A103XZ92_CYNCS</name>
<proteinExistence type="predicted"/>
<dbReference type="InterPro" id="IPR029061">
    <property type="entry name" value="THDP-binding"/>
</dbReference>
<dbReference type="AlphaFoldDB" id="A0A103XZ92"/>
<dbReference type="Pfam" id="PF00676">
    <property type="entry name" value="E1_dh"/>
    <property type="match status" value="1"/>
</dbReference>
<evidence type="ECO:0000256" key="1">
    <source>
        <dbReference type="ARBA" id="ARBA00023002"/>
    </source>
</evidence>
<evidence type="ECO:0000259" key="2">
    <source>
        <dbReference type="Pfam" id="PF00676"/>
    </source>
</evidence>
<protein>
    <submittedName>
        <fullName evidence="3">Dehydrogenase, E1 component</fullName>
    </submittedName>
</protein>
<dbReference type="SUPFAM" id="SSF52518">
    <property type="entry name" value="Thiamin diphosphate-binding fold (THDP-binding)"/>
    <property type="match status" value="1"/>
</dbReference>
<dbReference type="GO" id="GO:0009083">
    <property type="term" value="P:branched-chain amino acid catabolic process"/>
    <property type="evidence" value="ECO:0007669"/>
    <property type="project" value="TreeGrafter"/>
</dbReference>
<evidence type="ECO:0000313" key="4">
    <source>
        <dbReference type="Proteomes" id="UP000243975"/>
    </source>
</evidence>
<dbReference type="Gramene" id="KVH99633">
    <property type="protein sequence ID" value="KVH99633"/>
    <property type="gene ID" value="Ccrd_022134"/>
</dbReference>
<accession>A0A103XZ92</accession>
<dbReference type="InterPro" id="IPR001017">
    <property type="entry name" value="DH_E1"/>
</dbReference>
<dbReference type="Proteomes" id="UP000243975">
    <property type="component" value="Unassembled WGS sequence"/>
</dbReference>
<organism evidence="3 4">
    <name type="scientific">Cynara cardunculus var. scolymus</name>
    <name type="common">Globe artichoke</name>
    <name type="synonym">Cynara scolymus</name>
    <dbReference type="NCBI Taxonomy" id="59895"/>
    <lineage>
        <taxon>Eukaryota</taxon>
        <taxon>Viridiplantae</taxon>
        <taxon>Streptophyta</taxon>
        <taxon>Embryophyta</taxon>
        <taxon>Tracheophyta</taxon>
        <taxon>Spermatophyta</taxon>
        <taxon>Magnoliopsida</taxon>
        <taxon>eudicotyledons</taxon>
        <taxon>Gunneridae</taxon>
        <taxon>Pentapetalae</taxon>
        <taxon>asterids</taxon>
        <taxon>campanulids</taxon>
        <taxon>Asterales</taxon>
        <taxon>Asteraceae</taxon>
        <taxon>Carduoideae</taxon>
        <taxon>Cardueae</taxon>
        <taxon>Carduinae</taxon>
        <taxon>Cynara</taxon>
    </lineage>
</organism>
<evidence type="ECO:0000313" key="3">
    <source>
        <dbReference type="EMBL" id="KVH99633.1"/>
    </source>
</evidence>
<dbReference type="InterPro" id="IPR050771">
    <property type="entry name" value="Alpha-ketoacid_DH_E1_comp"/>
</dbReference>
<sequence>MWLTTTRRGGGGNFVKKIICNNPSLCSYYQTHSPSTYLLHSHLNNSIIRSNDCGFDRKPTRRFFYSSSYNSSYVAFVGALRYKSTTSGEQLLVEDDREKNTFDEIQVNVINTSNGEGFPGGKIGFTCELNFLPGSSEKRVQCYRVLDEDGYPISSTTMEHYREPGILLWRGFTLQEFANQCFGNDAGHGKGRQMPVHYGSKDLNFLTISSPLALH</sequence>
<gene>
    <name evidence="3" type="ORF">Ccrd_022134</name>
</gene>
<dbReference type="STRING" id="59895.A0A103XZ92"/>
<feature type="domain" description="Dehydrogenase E1 component" evidence="2">
    <location>
        <begin position="158"/>
        <end position="214"/>
    </location>
</feature>
<keyword evidence="4" id="KW-1185">Reference proteome</keyword>
<dbReference type="PANTHER" id="PTHR43380">
    <property type="entry name" value="2-OXOISOVALERATE DEHYDROGENASE SUBUNIT ALPHA, MITOCHONDRIAL"/>
    <property type="match status" value="1"/>
</dbReference>
<keyword evidence="1" id="KW-0560">Oxidoreductase</keyword>
<dbReference type="EMBL" id="LEKV01003429">
    <property type="protein sequence ID" value="KVH99633.1"/>
    <property type="molecule type" value="Genomic_DNA"/>
</dbReference>
<dbReference type="Gene3D" id="3.40.50.970">
    <property type="match status" value="1"/>
</dbReference>
<comment type="caution">
    <text evidence="3">The sequence shown here is derived from an EMBL/GenBank/DDBJ whole genome shotgun (WGS) entry which is preliminary data.</text>
</comment>
<reference evidence="3 4" key="1">
    <citation type="journal article" date="2016" name="Sci. Rep.">
        <title>The genome sequence of the outbreeding globe artichoke constructed de novo incorporating a phase-aware low-pass sequencing strategy of F1 progeny.</title>
        <authorList>
            <person name="Scaglione D."/>
            <person name="Reyes-Chin-Wo S."/>
            <person name="Acquadro A."/>
            <person name="Froenicke L."/>
            <person name="Portis E."/>
            <person name="Beitel C."/>
            <person name="Tirone M."/>
            <person name="Mauro R."/>
            <person name="Lo Monaco A."/>
            <person name="Mauromicale G."/>
            <person name="Faccioli P."/>
            <person name="Cattivelli L."/>
            <person name="Rieseberg L."/>
            <person name="Michelmore R."/>
            <person name="Lanteri S."/>
        </authorList>
    </citation>
    <scope>NUCLEOTIDE SEQUENCE [LARGE SCALE GENOMIC DNA]</scope>
    <source>
        <strain evidence="3">2C</strain>
    </source>
</reference>